<dbReference type="AlphaFoldDB" id="A0A917BND7"/>
<organism evidence="6 7">
    <name type="scientific">Ornithinimicrobium tianjinense</name>
    <dbReference type="NCBI Taxonomy" id="1195761"/>
    <lineage>
        <taxon>Bacteria</taxon>
        <taxon>Bacillati</taxon>
        <taxon>Actinomycetota</taxon>
        <taxon>Actinomycetes</taxon>
        <taxon>Micrococcales</taxon>
        <taxon>Ornithinimicrobiaceae</taxon>
        <taxon>Ornithinimicrobium</taxon>
    </lineage>
</organism>
<dbReference type="GO" id="GO:0005829">
    <property type="term" value="C:cytosol"/>
    <property type="evidence" value="ECO:0007669"/>
    <property type="project" value="TreeGrafter"/>
</dbReference>
<proteinExistence type="inferred from homology"/>
<evidence type="ECO:0000259" key="5">
    <source>
        <dbReference type="Pfam" id="PF17384"/>
    </source>
</evidence>
<dbReference type="EMBL" id="BMEM01000002">
    <property type="protein sequence ID" value="GGF49835.1"/>
    <property type="molecule type" value="Genomic_DNA"/>
</dbReference>
<dbReference type="SUPFAM" id="SSF75420">
    <property type="entry name" value="YhbC-like, N-terminal domain"/>
    <property type="match status" value="1"/>
</dbReference>
<evidence type="ECO:0000256" key="1">
    <source>
        <dbReference type="ARBA" id="ARBA00022490"/>
    </source>
</evidence>
<dbReference type="Pfam" id="PF17384">
    <property type="entry name" value="DUF150_C"/>
    <property type="match status" value="1"/>
</dbReference>
<evidence type="ECO:0000313" key="7">
    <source>
        <dbReference type="Proteomes" id="UP000605670"/>
    </source>
</evidence>
<protein>
    <recommendedName>
        <fullName evidence="3">Ribosome maturation factor RimP</fullName>
    </recommendedName>
</protein>
<dbReference type="GO" id="GO:0006412">
    <property type="term" value="P:translation"/>
    <property type="evidence" value="ECO:0007669"/>
    <property type="project" value="TreeGrafter"/>
</dbReference>
<evidence type="ECO:0000256" key="3">
    <source>
        <dbReference type="HAMAP-Rule" id="MF_01077"/>
    </source>
</evidence>
<dbReference type="InterPro" id="IPR036847">
    <property type="entry name" value="RimP_C_sf"/>
</dbReference>
<dbReference type="InterPro" id="IPR028989">
    <property type="entry name" value="RimP_N"/>
</dbReference>
<dbReference type="PANTHER" id="PTHR33867:SF1">
    <property type="entry name" value="RIBOSOME MATURATION FACTOR RIMP"/>
    <property type="match status" value="1"/>
</dbReference>
<gene>
    <name evidence="3 6" type="primary">rimP</name>
    <name evidence="6" type="ORF">GCM10011366_17160</name>
</gene>
<reference evidence="6" key="1">
    <citation type="journal article" date="2014" name="Int. J. Syst. Evol. Microbiol.">
        <title>Complete genome sequence of Corynebacterium casei LMG S-19264T (=DSM 44701T), isolated from a smear-ripened cheese.</title>
        <authorList>
            <consortium name="US DOE Joint Genome Institute (JGI-PGF)"/>
            <person name="Walter F."/>
            <person name="Albersmeier A."/>
            <person name="Kalinowski J."/>
            <person name="Ruckert C."/>
        </authorList>
    </citation>
    <scope>NUCLEOTIDE SEQUENCE</scope>
    <source>
        <strain evidence="6">CGMCC 1.12160</strain>
    </source>
</reference>
<feature type="domain" description="Ribosome maturation factor RimP C-terminal" evidence="5">
    <location>
        <begin position="102"/>
        <end position="162"/>
    </location>
</feature>
<sequence length="170" mass="18205">MDTRERAAQVTTEVSRTLAGTGVVVDDVSVQQAGRRRLVRVFLARDLSGLAEGDDTSTVEPLTLDEVADATRAVSAALDASDAMGESAYTLEVSSPGLDRPLTTRDHFRRNVGRLVAVALTDGGTLDGRLVAVGADGIRLTDNTERQLAWEEVAKATVQVEFARAEKKDH</sequence>
<dbReference type="HAMAP" id="MF_01077">
    <property type="entry name" value="RimP"/>
    <property type="match status" value="1"/>
</dbReference>
<comment type="caution">
    <text evidence="6">The sequence shown here is derived from an EMBL/GenBank/DDBJ whole genome shotgun (WGS) entry which is preliminary data.</text>
</comment>
<dbReference type="PANTHER" id="PTHR33867">
    <property type="entry name" value="RIBOSOME MATURATION FACTOR RIMP"/>
    <property type="match status" value="1"/>
</dbReference>
<keyword evidence="1 3" id="KW-0963">Cytoplasm</keyword>
<accession>A0A917BND7</accession>
<comment type="subcellular location">
    <subcellularLocation>
        <location evidence="3">Cytoplasm</location>
    </subcellularLocation>
</comment>
<keyword evidence="7" id="KW-1185">Reference proteome</keyword>
<dbReference type="InterPro" id="IPR028998">
    <property type="entry name" value="RimP_C"/>
</dbReference>
<comment type="function">
    <text evidence="3">Required for maturation of 30S ribosomal subunits.</text>
</comment>
<keyword evidence="2 3" id="KW-0690">Ribosome biogenesis</keyword>
<dbReference type="RefSeq" id="WP_188429851.1">
    <property type="nucleotide sequence ID" value="NZ_BAABKH010000001.1"/>
</dbReference>
<evidence type="ECO:0000256" key="2">
    <source>
        <dbReference type="ARBA" id="ARBA00022517"/>
    </source>
</evidence>
<dbReference type="Pfam" id="PF02576">
    <property type="entry name" value="RimP_N"/>
    <property type="match status" value="1"/>
</dbReference>
<reference evidence="6" key="2">
    <citation type="submission" date="2020-09" db="EMBL/GenBank/DDBJ databases">
        <authorList>
            <person name="Sun Q."/>
            <person name="Zhou Y."/>
        </authorList>
    </citation>
    <scope>NUCLEOTIDE SEQUENCE</scope>
    <source>
        <strain evidence="6">CGMCC 1.12160</strain>
    </source>
</reference>
<dbReference type="SUPFAM" id="SSF74942">
    <property type="entry name" value="YhbC-like, C-terminal domain"/>
    <property type="match status" value="1"/>
</dbReference>
<dbReference type="InterPro" id="IPR003728">
    <property type="entry name" value="Ribosome_maturation_RimP"/>
</dbReference>
<dbReference type="GO" id="GO:0000028">
    <property type="term" value="P:ribosomal small subunit assembly"/>
    <property type="evidence" value="ECO:0007669"/>
    <property type="project" value="TreeGrafter"/>
</dbReference>
<dbReference type="Gene3D" id="3.30.300.70">
    <property type="entry name" value="RimP-like superfamily, N-terminal"/>
    <property type="match status" value="1"/>
</dbReference>
<name>A0A917BND7_9MICO</name>
<evidence type="ECO:0000259" key="4">
    <source>
        <dbReference type="Pfam" id="PF02576"/>
    </source>
</evidence>
<dbReference type="CDD" id="cd01734">
    <property type="entry name" value="YlxS_C"/>
    <property type="match status" value="1"/>
</dbReference>
<evidence type="ECO:0000313" key="6">
    <source>
        <dbReference type="EMBL" id="GGF49835.1"/>
    </source>
</evidence>
<feature type="domain" description="Ribosome maturation factor RimP N-terminal" evidence="4">
    <location>
        <begin position="16"/>
        <end position="99"/>
    </location>
</feature>
<dbReference type="Proteomes" id="UP000605670">
    <property type="component" value="Unassembled WGS sequence"/>
</dbReference>
<dbReference type="InterPro" id="IPR035956">
    <property type="entry name" value="RimP_N_sf"/>
</dbReference>
<comment type="similarity">
    <text evidence="3">Belongs to the RimP family.</text>
</comment>